<name>A0A563W479_9CYAN</name>
<organism evidence="9 10">
    <name type="scientific">Hyella patelloides LEGE 07179</name>
    <dbReference type="NCBI Taxonomy" id="945734"/>
    <lineage>
        <taxon>Bacteria</taxon>
        <taxon>Bacillati</taxon>
        <taxon>Cyanobacteriota</taxon>
        <taxon>Cyanophyceae</taxon>
        <taxon>Pleurocapsales</taxon>
        <taxon>Hyellaceae</taxon>
        <taxon>Hyella</taxon>
    </lineage>
</organism>
<evidence type="ECO:0000313" key="10">
    <source>
        <dbReference type="Proteomes" id="UP000320055"/>
    </source>
</evidence>
<dbReference type="EMBL" id="CAACVJ010000683">
    <property type="protein sequence ID" value="VEP18343.1"/>
    <property type="molecule type" value="Genomic_DNA"/>
</dbReference>
<protein>
    <recommendedName>
        <fullName evidence="8">EamA domain-containing protein</fullName>
    </recommendedName>
</protein>
<evidence type="ECO:0000259" key="8">
    <source>
        <dbReference type="Pfam" id="PF00892"/>
    </source>
</evidence>
<feature type="transmembrane region" description="Helical" evidence="7">
    <location>
        <begin position="42"/>
        <end position="61"/>
    </location>
</feature>
<feature type="domain" description="EamA" evidence="8">
    <location>
        <begin position="10"/>
        <end position="153"/>
    </location>
</feature>
<dbReference type="SUPFAM" id="SSF103481">
    <property type="entry name" value="Multidrug resistance efflux transporter EmrE"/>
    <property type="match status" value="2"/>
</dbReference>
<evidence type="ECO:0000256" key="5">
    <source>
        <dbReference type="ARBA" id="ARBA00022989"/>
    </source>
</evidence>
<dbReference type="InterPro" id="IPR037185">
    <property type="entry name" value="EmrE-like"/>
</dbReference>
<keyword evidence="5 7" id="KW-1133">Transmembrane helix</keyword>
<feature type="transmembrane region" description="Helical" evidence="7">
    <location>
        <begin position="268"/>
        <end position="287"/>
    </location>
</feature>
<dbReference type="InterPro" id="IPR051258">
    <property type="entry name" value="Diverse_Substrate_Transporter"/>
</dbReference>
<sequence length="341" mass="36628">MLNKIPGRVYLFVAILIFAASNSVTRQLIELGENYLIDGRNPISFCNVLFVGNLCALLALVTIYGRSWRASSLNRLSVKNWLSLVTVAILSGALAPSLVFFALDITSVNNVVLIGRIEPPLALAISILILKERVNGLVILGAIISFVGVALTVILQSPSDNIVNMAGVMEVGRGELMVALAAISQSVSNTVSKVSLAQIPLGIFSVFRVAVGTVVFFAVVIKLFGVSHFTDVFAPVLWQWMLVYGAVIVVGGQLSWFQGLKRTKAADVSLASSFSPLAGILFAYLILREVPTSAQYIGGAVIILGIIFNQVGVVKQNKLQAANKQKTWQKDLDHDVGFKGI</sequence>
<feature type="transmembrane region" description="Helical" evidence="7">
    <location>
        <begin position="206"/>
        <end position="225"/>
    </location>
</feature>
<evidence type="ECO:0000256" key="4">
    <source>
        <dbReference type="ARBA" id="ARBA00022692"/>
    </source>
</evidence>
<dbReference type="AlphaFoldDB" id="A0A563W479"/>
<feature type="transmembrane region" description="Helical" evidence="7">
    <location>
        <begin position="293"/>
        <end position="314"/>
    </location>
</feature>
<evidence type="ECO:0000313" key="9">
    <source>
        <dbReference type="EMBL" id="VEP18343.1"/>
    </source>
</evidence>
<keyword evidence="4 7" id="KW-0812">Transmembrane</keyword>
<feature type="transmembrane region" description="Helical" evidence="7">
    <location>
        <begin position="81"/>
        <end position="105"/>
    </location>
</feature>
<feature type="domain" description="EamA" evidence="8">
    <location>
        <begin position="173"/>
        <end position="308"/>
    </location>
</feature>
<evidence type="ECO:0000256" key="2">
    <source>
        <dbReference type="ARBA" id="ARBA00007362"/>
    </source>
</evidence>
<reference evidence="9 10" key="1">
    <citation type="submission" date="2019-01" db="EMBL/GenBank/DDBJ databases">
        <authorList>
            <person name="Brito A."/>
        </authorList>
    </citation>
    <scope>NUCLEOTIDE SEQUENCE [LARGE SCALE GENOMIC DNA]</scope>
    <source>
        <strain evidence="9">1</strain>
    </source>
</reference>
<evidence type="ECO:0000256" key="6">
    <source>
        <dbReference type="ARBA" id="ARBA00023136"/>
    </source>
</evidence>
<gene>
    <name evidence="9" type="ORF">H1P_760009</name>
</gene>
<accession>A0A563W479</accession>
<feature type="transmembrane region" description="Helical" evidence="7">
    <location>
        <begin position="237"/>
        <end position="256"/>
    </location>
</feature>
<feature type="transmembrane region" description="Helical" evidence="7">
    <location>
        <begin position="137"/>
        <end position="156"/>
    </location>
</feature>
<keyword evidence="6 7" id="KW-0472">Membrane</keyword>
<dbReference type="PANTHER" id="PTHR42920">
    <property type="entry name" value="OS03G0707200 PROTEIN-RELATED"/>
    <property type="match status" value="1"/>
</dbReference>
<evidence type="ECO:0000256" key="3">
    <source>
        <dbReference type="ARBA" id="ARBA00022475"/>
    </source>
</evidence>
<dbReference type="GO" id="GO:0005886">
    <property type="term" value="C:plasma membrane"/>
    <property type="evidence" value="ECO:0007669"/>
    <property type="project" value="UniProtKB-SubCell"/>
</dbReference>
<evidence type="ECO:0000256" key="7">
    <source>
        <dbReference type="SAM" id="Phobius"/>
    </source>
</evidence>
<dbReference type="RefSeq" id="WP_144867631.1">
    <property type="nucleotide sequence ID" value="NZ_LR213834.1"/>
</dbReference>
<comment type="similarity">
    <text evidence="2">Belongs to the EamA transporter family.</text>
</comment>
<evidence type="ECO:0000256" key="1">
    <source>
        <dbReference type="ARBA" id="ARBA00004651"/>
    </source>
</evidence>
<dbReference type="OrthoDB" id="505666at2"/>
<comment type="subcellular location">
    <subcellularLocation>
        <location evidence="1">Cell membrane</location>
        <topology evidence="1">Multi-pass membrane protein</topology>
    </subcellularLocation>
</comment>
<dbReference type="PANTHER" id="PTHR42920:SF11">
    <property type="entry name" value="INNER MEMBRANE PROTEIN YTFF"/>
    <property type="match status" value="1"/>
</dbReference>
<keyword evidence="3" id="KW-1003">Cell membrane</keyword>
<proteinExistence type="inferred from homology"/>
<dbReference type="InterPro" id="IPR000620">
    <property type="entry name" value="EamA_dom"/>
</dbReference>
<dbReference type="Proteomes" id="UP000320055">
    <property type="component" value="Unassembled WGS sequence"/>
</dbReference>
<keyword evidence="10" id="KW-1185">Reference proteome</keyword>
<dbReference type="Pfam" id="PF00892">
    <property type="entry name" value="EamA"/>
    <property type="match status" value="2"/>
</dbReference>